<protein>
    <submittedName>
        <fullName evidence="2">NDP-hexose 2,3-dehydratase family protein</fullName>
    </submittedName>
</protein>
<accession>A0ABU4BIA5</accession>
<gene>
    <name evidence="2" type="ORF">R3P96_21515</name>
</gene>
<dbReference type="RefSeq" id="WP_317566046.1">
    <property type="nucleotide sequence ID" value="NZ_JAWLJX010000009.1"/>
</dbReference>
<dbReference type="Pfam" id="PF03559">
    <property type="entry name" value="Hexose_dehydrat"/>
    <property type="match status" value="2"/>
</dbReference>
<reference evidence="2 3" key="1">
    <citation type="submission" date="2023-10" db="EMBL/GenBank/DDBJ databases">
        <title>Development of a sustainable strategy for remediation of hydrocarbon-contaminated territories based on the waste exchange concept.</title>
        <authorList>
            <person name="Krivoruchko A."/>
        </authorList>
    </citation>
    <scope>NUCLEOTIDE SEQUENCE [LARGE SCALE GENOMIC DNA]</scope>
    <source>
        <strain evidence="2 3">IEGM 1323</strain>
    </source>
</reference>
<evidence type="ECO:0000313" key="3">
    <source>
        <dbReference type="Proteomes" id="UP001185755"/>
    </source>
</evidence>
<sequence length="452" mass="50984">MFQHISEFYSWFSKRTANNQYDVQQIPLENMGGWGISYDSGNITHVSGKFFSVMGVDVTTDHRATERWQQPIIVQPEIGILGILVKVVAGTVYCLMQAKMEPGNINLLQLSPTVQATRSNYTRVHKGDSVPYLEHFITPRPDQAVFDTLQSEQGSWFLRKRNRNMIVLATSEVTVLDNFCWLSFDQISTLMAVPNLLNMDSRTVLSGIPFLFSDVYGDRLKLSKSSGLPHTSLHSIEYLLSWFTDMKARFSLARELIPLRTVSSWSLTDGAIVREDGRHFSVIGVDVRASNREVGQWSQPMLKPSQRGVIAFIGRYINETFHILVHARTEAGTNDIVEMAPTVGCIPSNYDGMASEDRPLYLDVVREAKVDSILVDVVHSEEGGRFYHAENRYLVIDAGEDFELEAPLDYCWMTVDQLTSFVRYGNYVNVGARCLLSCLIEESASLAPKLVK</sequence>
<dbReference type="InterPro" id="IPR005212">
    <property type="entry name" value="EvaA-like"/>
</dbReference>
<comment type="caution">
    <text evidence="2">The sequence shown here is derived from an EMBL/GenBank/DDBJ whole genome shotgun (WGS) entry which is preliminary data.</text>
</comment>
<proteinExistence type="predicted"/>
<dbReference type="EMBL" id="JAWLJX010000009">
    <property type="protein sequence ID" value="MDV6263926.1"/>
    <property type="molecule type" value="Genomic_DNA"/>
</dbReference>
<feature type="domain" description="dTDP-4-dehydro-6-deoxy-alpha-D-glucopyranose 2,3-dehydratase" evidence="1">
    <location>
        <begin position="238"/>
        <end position="439"/>
    </location>
</feature>
<dbReference type="Gene3D" id="3.90.79.40">
    <property type="entry name" value="EvaA sugar 2,3-dehydratase subunit"/>
    <property type="match status" value="2"/>
</dbReference>
<organism evidence="2 3">
    <name type="scientific">Rhodococcoides yunnanense</name>
    <dbReference type="NCBI Taxonomy" id="278209"/>
    <lineage>
        <taxon>Bacteria</taxon>
        <taxon>Bacillati</taxon>
        <taxon>Actinomycetota</taxon>
        <taxon>Actinomycetes</taxon>
        <taxon>Mycobacteriales</taxon>
        <taxon>Nocardiaceae</taxon>
        <taxon>Rhodococcoides</taxon>
    </lineage>
</organism>
<dbReference type="InterPro" id="IPR038153">
    <property type="entry name" value="EvaA-like_sf"/>
</dbReference>
<feature type="domain" description="dTDP-4-dehydro-6-deoxy-alpha-D-glucopyranose 2,3-dehydratase" evidence="1">
    <location>
        <begin position="7"/>
        <end position="207"/>
    </location>
</feature>
<keyword evidence="3" id="KW-1185">Reference proteome</keyword>
<name>A0ABU4BIA5_9NOCA</name>
<dbReference type="Proteomes" id="UP001185755">
    <property type="component" value="Unassembled WGS sequence"/>
</dbReference>
<evidence type="ECO:0000313" key="2">
    <source>
        <dbReference type="EMBL" id="MDV6263926.1"/>
    </source>
</evidence>
<evidence type="ECO:0000259" key="1">
    <source>
        <dbReference type="Pfam" id="PF03559"/>
    </source>
</evidence>